<dbReference type="PRINTS" id="PR00452">
    <property type="entry name" value="SH3DOMAIN"/>
</dbReference>
<dbReference type="GeneID" id="111248771"/>
<evidence type="ECO:0000256" key="5">
    <source>
        <dbReference type="ARBA" id="ARBA00022475"/>
    </source>
</evidence>
<dbReference type="SUPFAM" id="SSF103657">
    <property type="entry name" value="BAR/IMD domain-like"/>
    <property type="match status" value="1"/>
</dbReference>
<sequence length="502" mass="57313">MSQHSDEVVTSTDSFWEPGNYKRTTKRIEDGNRLCNDLIQLVTERAEMEKNYAKGLKTWAKKWNDIIEKGPEYGTTEAAWKGVTMEAERVCEVHLRVKERLLVDVVQEVKRWQKDNFQRNMMQQLKQKKEMDDAFKKAQKQWAKMLEKVERAKADYHAACKQERSAQNQQRNAGADSSLSPDQMKKLGDRVEKCREDVARCRDKYDQALKEIGENNDRYKADMSDVFQRCQDMEARRLTFFREMLLGVHACLNLTDDSELPQIYDEFRHTVANADHSKDLKYWANNHGDGMPTMWPQFEDYVEEFRDIIRDKGAKKGFSSVDGGIMLVNQQRINDDVPDYIENPTATNKKKVPAASAPSIKKNTGNSQAVEAKMNSANRQAPTPGKPLSEHENVNGGSNGTSSPTKESRSSNQASPANGGNPFGEADEWEEEDSEVLPEVDDGRPGVPVRALYDYKKTEDDELSLTRGDLFEKLEDEDEQGWCKGRKNGRIGLYPANYAEPI</sequence>
<dbReference type="InterPro" id="IPR036028">
    <property type="entry name" value="SH3-like_dom_sf"/>
</dbReference>
<comment type="subcellular location">
    <subcellularLocation>
        <location evidence="2">Cell membrane</location>
    </subcellularLocation>
    <subcellularLocation>
        <location evidence="3">Cytoplasm</location>
    </subcellularLocation>
    <subcellularLocation>
        <location evidence="1">Endomembrane system</location>
        <topology evidence="1">Peripheral membrane protein</topology>
    </subcellularLocation>
</comment>
<evidence type="ECO:0000256" key="2">
    <source>
        <dbReference type="ARBA" id="ARBA00004236"/>
    </source>
</evidence>
<evidence type="ECO:0008006" key="20">
    <source>
        <dbReference type="Google" id="ProtNLM"/>
    </source>
</evidence>
<dbReference type="Pfam" id="PF00018">
    <property type="entry name" value="SH3_1"/>
    <property type="match status" value="1"/>
</dbReference>
<dbReference type="GO" id="GO:0005886">
    <property type="term" value="C:plasma membrane"/>
    <property type="evidence" value="ECO:0007669"/>
    <property type="project" value="UniProtKB-SubCell"/>
</dbReference>
<dbReference type="PANTHER" id="PTHR23065">
    <property type="entry name" value="PROLINE-SERINE-THREONINE PHOSPHATASE INTERACTING PROTEIN 1"/>
    <property type="match status" value="1"/>
</dbReference>
<evidence type="ECO:0000256" key="15">
    <source>
        <dbReference type="SAM" id="MobiDB-lite"/>
    </source>
</evidence>
<evidence type="ECO:0000256" key="12">
    <source>
        <dbReference type="PROSITE-ProRule" id="PRU00192"/>
    </source>
</evidence>
<keyword evidence="19" id="KW-1185">Reference proteome</keyword>
<protein>
    <recommendedName>
        <fullName evidence="20">Protein kinase C and casein kinase substrate in neurons protein 1</fullName>
    </recommendedName>
</protein>
<keyword evidence="6" id="KW-0963">Cytoplasm</keyword>
<keyword evidence="5" id="KW-1003">Cell membrane</keyword>
<dbReference type="GO" id="GO:0007010">
    <property type="term" value="P:cytoskeleton organization"/>
    <property type="evidence" value="ECO:0007669"/>
    <property type="project" value="TreeGrafter"/>
</dbReference>
<dbReference type="Gene3D" id="1.20.1270.60">
    <property type="entry name" value="Arfaptin homology (AH) domain/BAR domain"/>
    <property type="match status" value="1"/>
</dbReference>
<feature type="region of interest" description="Disordered" evidence="15">
    <location>
        <begin position="160"/>
        <end position="184"/>
    </location>
</feature>
<dbReference type="InterPro" id="IPR001452">
    <property type="entry name" value="SH3_domain"/>
</dbReference>
<dbReference type="InterPro" id="IPR001060">
    <property type="entry name" value="FCH_dom"/>
</dbReference>
<evidence type="ECO:0000256" key="8">
    <source>
        <dbReference type="ARBA" id="ARBA00023054"/>
    </source>
</evidence>
<dbReference type="FunFam" id="2.30.30.40:FF:000014">
    <property type="entry name" value="Kinase C and casein kinase substrate in neurons protein"/>
    <property type="match status" value="1"/>
</dbReference>
<evidence type="ECO:0000256" key="14">
    <source>
        <dbReference type="SAM" id="Coils"/>
    </source>
</evidence>
<keyword evidence="7" id="KW-0597">Phosphoprotein</keyword>
<dbReference type="Proteomes" id="UP000594260">
    <property type="component" value="Unplaced"/>
</dbReference>
<dbReference type="SMART" id="SM00326">
    <property type="entry name" value="SH3"/>
    <property type="match status" value="1"/>
</dbReference>
<dbReference type="KEGG" id="vde:111248771"/>
<feature type="compositionally biased region" description="Polar residues" evidence="15">
    <location>
        <begin position="165"/>
        <end position="181"/>
    </location>
</feature>
<evidence type="ECO:0000256" key="1">
    <source>
        <dbReference type="ARBA" id="ARBA00004184"/>
    </source>
</evidence>
<dbReference type="FunCoup" id="A0A7M7K4E7">
    <property type="interactions" value="256"/>
</dbReference>
<feature type="domain" description="F-BAR" evidence="17">
    <location>
        <begin position="6"/>
        <end position="279"/>
    </location>
</feature>
<feature type="compositionally biased region" description="Acidic residues" evidence="15">
    <location>
        <begin position="425"/>
        <end position="440"/>
    </location>
</feature>
<evidence type="ECO:0000256" key="4">
    <source>
        <dbReference type="ARBA" id="ARBA00022443"/>
    </source>
</evidence>
<dbReference type="SUPFAM" id="SSF50044">
    <property type="entry name" value="SH3-domain"/>
    <property type="match status" value="1"/>
</dbReference>
<comment type="function">
    <text evidence="10">Plays a role in endocytosis and regulates internalization of plasma membrane proteins. Overexpression impairs internalization of SLC2A1/GLUT1 and TRPV4 and increases the levels of SLC2A1/GLUT1 and TRPV4 at the cell membrane. Inhibits the TRPV4 calcium channel activity.</text>
</comment>
<dbReference type="PROSITE" id="PS51741">
    <property type="entry name" value="F_BAR"/>
    <property type="match status" value="1"/>
</dbReference>
<feature type="coiled-coil region" evidence="14">
    <location>
        <begin position="184"/>
        <end position="222"/>
    </location>
</feature>
<proteinExistence type="predicted"/>
<evidence type="ECO:0000256" key="10">
    <source>
        <dbReference type="ARBA" id="ARBA00055545"/>
    </source>
</evidence>
<dbReference type="Gene3D" id="2.30.30.40">
    <property type="entry name" value="SH3 Domains"/>
    <property type="match status" value="1"/>
</dbReference>
<evidence type="ECO:0000256" key="6">
    <source>
        <dbReference type="ARBA" id="ARBA00022490"/>
    </source>
</evidence>
<comment type="subunit">
    <text evidence="11">Homodimer. May form heterooligomers with other PACSINs. Interacts (via SH3 domain) with DNM1, SYNJ1 and WASL. Interacts with TRPV4.</text>
</comment>
<evidence type="ECO:0000256" key="11">
    <source>
        <dbReference type="ARBA" id="ARBA00064966"/>
    </source>
</evidence>
<evidence type="ECO:0000256" key="7">
    <source>
        <dbReference type="ARBA" id="ARBA00022553"/>
    </source>
</evidence>
<dbReference type="PROSITE" id="PS50002">
    <property type="entry name" value="SH3"/>
    <property type="match status" value="1"/>
</dbReference>
<feature type="compositionally biased region" description="Polar residues" evidence="15">
    <location>
        <begin position="361"/>
        <end position="381"/>
    </location>
</feature>
<dbReference type="GO" id="GO:0097320">
    <property type="term" value="P:plasma membrane tubulation"/>
    <property type="evidence" value="ECO:0007669"/>
    <property type="project" value="TreeGrafter"/>
</dbReference>
<dbReference type="FunFam" id="1.20.1270.60:FF:000009">
    <property type="entry name" value="Protein kinase C and casein kinase substrate in neurons 2"/>
    <property type="match status" value="1"/>
</dbReference>
<dbReference type="GO" id="GO:0030100">
    <property type="term" value="P:regulation of endocytosis"/>
    <property type="evidence" value="ECO:0007669"/>
    <property type="project" value="TreeGrafter"/>
</dbReference>
<evidence type="ECO:0000313" key="18">
    <source>
        <dbReference type="EnsemblMetazoa" id="XP_022657416"/>
    </source>
</evidence>
<keyword evidence="4 12" id="KW-0728">SH3 domain</keyword>
<organism evidence="18 19">
    <name type="scientific">Varroa destructor</name>
    <name type="common">Honeybee mite</name>
    <dbReference type="NCBI Taxonomy" id="109461"/>
    <lineage>
        <taxon>Eukaryota</taxon>
        <taxon>Metazoa</taxon>
        <taxon>Ecdysozoa</taxon>
        <taxon>Arthropoda</taxon>
        <taxon>Chelicerata</taxon>
        <taxon>Arachnida</taxon>
        <taxon>Acari</taxon>
        <taxon>Parasitiformes</taxon>
        <taxon>Mesostigmata</taxon>
        <taxon>Gamasina</taxon>
        <taxon>Dermanyssoidea</taxon>
        <taxon>Varroidae</taxon>
        <taxon>Varroa</taxon>
    </lineage>
</organism>
<name>A0A7M7K4E7_VARDE</name>
<accession>A0A7M7K4E7</accession>
<dbReference type="GO" id="GO:0005543">
    <property type="term" value="F:phospholipid binding"/>
    <property type="evidence" value="ECO:0007669"/>
    <property type="project" value="TreeGrafter"/>
</dbReference>
<reference evidence="18" key="1">
    <citation type="submission" date="2021-01" db="UniProtKB">
        <authorList>
            <consortium name="EnsemblMetazoa"/>
        </authorList>
    </citation>
    <scope>IDENTIFICATION</scope>
</reference>
<feature type="domain" description="SH3" evidence="16">
    <location>
        <begin position="444"/>
        <end position="502"/>
    </location>
</feature>
<dbReference type="CDD" id="cd11843">
    <property type="entry name" value="SH3_PACSIN"/>
    <property type="match status" value="1"/>
</dbReference>
<keyword evidence="8 13" id="KW-0175">Coiled coil</keyword>
<evidence type="ECO:0000259" key="16">
    <source>
        <dbReference type="PROSITE" id="PS50002"/>
    </source>
</evidence>
<evidence type="ECO:0000256" key="9">
    <source>
        <dbReference type="ARBA" id="ARBA00023136"/>
    </source>
</evidence>
<evidence type="ECO:0000256" key="3">
    <source>
        <dbReference type="ARBA" id="ARBA00004496"/>
    </source>
</evidence>
<dbReference type="SMART" id="SM00055">
    <property type="entry name" value="FCH"/>
    <property type="match status" value="1"/>
</dbReference>
<dbReference type="InterPro" id="IPR027267">
    <property type="entry name" value="AH/BAR_dom_sf"/>
</dbReference>
<dbReference type="PANTHER" id="PTHR23065:SF11">
    <property type="entry name" value="SYNDAPIN, ISOFORM C"/>
    <property type="match status" value="1"/>
</dbReference>
<dbReference type="CDD" id="cd07655">
    <property type="entry name" value="F-BAR_PACSIN"/>
    <property type="match status" value="1"/>
</dbReference>
<dbReference type="AlphaFoldDB" id="A0A7M7K4E7"/>
<dbReference type="InterPro" id="IPR031160">
    <property type="entry name" value="F_BAR_dom"/>
</dbReference>
<feature type="compositionally biased region" description="Polar residues" evidence="15">
    <location>
        <begin position="400"/>
        <end position="418"/>
    </location>
</feature>
<dbReference type="RefSeq" id="XP_022657416.1">
    <property type="nucleotide sequence ID" value="XM_022801681.1"/>
</dbReference>
<evidence type="ECO:0000256" key="13">
    <source>
        <dbReference type="PROSITE-ProRule" id="PRU01077"/>
    </source>
</evidence>
<dbReference type="OrthoDB" id="10255128at2759"/>
<dbReference type="GO" id="GO:0005768">
    <property type="term" value="C:endosome"/>
    <property type="evidence" value="ECO:0007669"/>
    <property type="project" value="TreeGrafter"/>
</dbReference>
<feature type="region of interest" description="Disordered" evidence="15">
    <location>
        <begin position="338"/>
        <end position="447"/>
    </location>
</feature>
<dbReference type="EnsemblMetazoa" id="XM_022801681">
    <property type="protein sequence ID" value="XP_022657416"/>
    <property type="gene ID" value="LOC111248771"/>
</dbReference>
<dbReference type="Pfam" id="PF00611">
    <property type="entry name" value="FCH"/>
    <property type="match status" value="1"/>
</dbReference>
<dbReference type="InParanoid" id="A0A7M7K4E7"/>
<dbReference type="OMA" id="AMAHVFK"/>
<evidence type="ECO:0000313" key="19">
    <source>
        <dbReference type="Proteomes" id="UP000594260"/>
    </source>
</evidence>
<keyword evidence="9" id="KW-0472">Membrane</keyword>
<evidence type="ECO:0000259" key="17">
    <source>
        <dbReference type="PROSITE" id="PS51741"/>
    </source>
</evidence>
<dbReference type="CTD" id="42467"/>